<dbReference type="Pfam" id="PF01476">
    <property type="entry name" value="LysM"/>
    <property type="match status" value="2"/>
</dbReference>
<gene>
    <name evidence="3" type="ORF">IDH44_05290</name>
</gene>
<feature type="compositionally biased region" description="Basic residues" evidence="1">
    <location>
        <begin position="471"/>
        <end position="481"/>
    </location>
</feature>
<dbReference type="InterPro" id="IPR018392">
    <property type="entry name" value="LysM"/>
</dbReference>
<dbReference type="GO" id="GO:0008932">
    <property type="term" value="F:lytic endotransglycosylase activity"/>
    <property type="evidence" value="ECO:0007669"/>
    <property type="project" value="TreeGrafter"/>
</dbReference>
<dbReference type="CDD" id="cd00118">
    <property type="entry name" value="LysM"/>
    <property type="match status" value="2"/>
</dbReference>
<dbReference type="AlphaFoldDB" id="A0A927BRU9"/>
<evidence type="ECO:0000313" key="3">
    <source>
        <dbReference type="EMBL" id="MBD2844595.1"/>
    </source>
</evidence>
<dbReference type="Proteomes" id="UP000621560">
    <property type="component" value="Unassembled WGS sequence"/>
</dbReference>
<accession>A0A927BRU9</accession>
<feature type="compositionally biased region" description="Low complexity" evidence="1">
    <location>
        <begin position="458"/>
        <end position="470"/>
    </location>
</feature>
<sequence length="489" mass="51695">MKIHMVKKGDTLYSIAEKYGVTLEEVIKLNPEIADPNVIDVGMKVKVPSSGEKPSGEGMMHQHKVVQGDTLWKLSKAWGVPLADMIKANPQLKNPNVLLTGEIVNIPKTGSGPNVSIPEPMDNWQMQTPPGKTPTHIITPQAAPVPAMPQPTPAGPETDLFKSYGMPATEVGGMNVMPQPWMPEQSHYGMQQSQSGYGMPQMPMQQMPMQQMPMQQMPMSQMTDMQMPQMPQMPEMPMQQMELQPQAHSAGQMPYGIGPSVLGASEQWPCYPAQGMQAGAADMGAMLPCGEGYGPGHGYTYAAPQELPGQSYGMPGYEQTSGGTQAGGMQMGGMQTGGLQLGGTQLGGMHGGAPSYGGFPMPGAEWGPPPGYPPQSGMQQQGGYGGYQGYASPVPYGMPYGAPYGPYVGGASEKPCNCGCKEKRSEPEKSAAGNSGKSSATTAAAKSVKGDASRSRKSAPPARKASASARKTARVSAKTRRGSQPWIGR</sequence>
<dbReference type="InterPro" id="IPR036779">
    <property type="entry name" value="LysM_dom_sf"/>
</dbReference>
<dbReference type="RefSeq" id="WP_190915398.1">
    <property type="nucleotide sequence ID" value="NZ_JACXIZ010000011.1"/>
</dbReference>
<dbReference type="PANTHER" id="PTHR33734">
    <property type="entry name" value="LYSM DOMAIN-CONTAINING GPI-ANCHORED PROTEIN 2"/>
    <property type="match status" value="1"/>
</dbReference>
<evidence type="ECO:0000313" key="4">
    <source>
        <dbReference type="Proteomes" id="UP000621560"/>
    </source>
</evidence>
<evidence type="ECO:0000256" key="1">
    <source>
        <dbReference type="SAM" id="MobiDB-lite"/>
    </source>
</evidence>
<organism evidence="3 4">
    <name type="scientific">Paenibacillus sabuli</name>
    <dbReference type="NCBI Taxonomy" id="2772509"/>
    <lineage>
        <taxon>Bacteria</taxon>
        <taxon>Bacillati</taxon>
        <taxon>Bacillota</taxon>
        <taxon>Bacilli</taxon>
        <taxon>Bacillales</taxon>
        <taxon>Paenibacillaceae</taxon>
        <taxon>Paenibacillus</taxon>
    </lineage>
</organism>
<feature type="region of interest" description="Disordered" evidence="1">
    <location>
        <begin position="365"/>
        <end position="384"/>
    </location>
</feature>
<name>A0A927BRU9_9BACL</name>
<protein>
    <submittedName>
        <fullName evidence="3">LysM peptidoglycan-binding domain-containing protein</fullName>
    </submittedName>
</protein>
<dbReference type="SMART" id="SM00257">
    <property type="entry name" value="LysM"/>
    <property type="match status" value="2"/>
</dbReference>
<keyword evidence="4" id="KW-1185">Reference proteome</keyword>
<dbReference type="SUPFAM" id="SSF54106">
    <property type="entry name" value="LysM domain"/>
    <property type="match status" value="2"/>
</dbReference>
<evidence type="ECO:0000259" key="2">
    <source>
        <dbReference type="PROSITE" id="PS51782"/>
    </source>
</evidence>
<proteinExistence type="predicted"/>
<dbReference type="PROSITE" id="PS51782">
    <property type="entry name" value="LYSM"/>
    <property type="match status" value="2"/>
</dbReference>
<reference evidence="3" key="1">
    <citation type="submission" date="2020-09" db="EMBL/GenBank/DDBJ databases">
        <title>A novel bacterium of genus Paenibacillus, isolated from South China Sea.</title>
        <authorList>
            <person name="Huang H."/>
            <person name="Mo K."/>
            <person name="Hu Y."/>
        </authorList>
    </citation>
    <scope>NUCLEOTIDE SEQUENCE</scope>
    <source>
        <strain evidence="3">IB182496</strain>
    </source>
</reference>
<feature type="region of interest" description="Disordered" evidence="1">
    <location>
        <begin position="418"/>
        <end position="489"/>
    </location>
</feature>
<comment type="caution">
    <text evidence="3">The sequence shown here is derived from an EMBL/GenBank/DDBJ whole genome shotgun (WGS) entry which is preliminary data.</text>
</comment>
<dbReference type="Gene3D" id="3.10.350.10">
    <property type="entry name" value="LysM domain"/>
    <property type="match status" value="2"/>
</dbReference>
<feature type="domain" description="LysM" evidence="2">
    <location>
        <begin position="61"/>
        <end position="106"/>
    </location>
</feature>
<feature type="compositionally biased region" description="Low complexity" evidence="1">
    <location>
        <begin position="430"/>
        <end position="447"/>
    </location>
</feature>
<feature type="compositionally biased region" description="Basic and acidic residues" evidence="1">
    <location>
        <begin position="420"/>
        <end position="429"/>
    </location>
</feature>
<feature type="domain" description="LysM" evidence="2">
    <location>
        <begin position="2"/>
        <end position="47"/>
    </location>
</feature>
<dbReference type="EMBL" id="JACXIZ010000011">
    <property type="protein sequence ID" value="MBD2844595.1"/>
    <property type="molecule type" value="Genomic_DNA"/>
</dbReference>
<dbReference type="PANTHER" id="PTHR33734:SF34">
    <property type="entry name" value="SPOIVD-ASSOCIATED FACTOR A"/>
    <property type="match status" value="1"/>
</dbReference>